<dbReference type="EMBL" id="FONL01000005">
    <property type="protein sequence ID" value="SFE37858.1"/>
    <property type="molecule type" value="Genomic_DNA"/>
</dbReference>
<dbReference type="GO" id="GO:0051603">
    <property type="term" value="P:proteolysis involved in protein catabolic process"/>
    <property type="evidence" value="ECO:0007669"/>
    <property type="project" value="TreeGrafter"/>
</dbReference>
<keyword evidence="3" id="KW-0645">Protease</keyword>
<evidence type="ECO:0000259" key="2">
    <source>
        <dbReference type="SMART" id="SM00382"/>
    </source>
</evidence>
<name>A0A1I2A2R0_9FIRM</name>
<dbReference type="STRING" id="1123323.SAMN05216245_10512"/>
<accession>A0A1I2A2R0</accession>
<reference evidence="3 4" key="1">
    <citation type="submission" date="2016-10" db="EMBL/GenBank/DDBJ databases">
        <authorList>
            <person name="de Groot N.N."/>
        </authorList>
    </citation>
    <scope>NUCLEOTIDE SEQUENCE [LARGE SCALE GENOMIC DNA]</scope>
    <source>
        <strain evidence="3 4">DSM 9236</strain>
    </source>
</reference>
<dbReference type="Pfam" id="PF07724">
    <property type="entry name" value="AAA_2"/>
    <property type="match status" value="1"/>
</dbReference>
<dbReference type="InterPro" id="IPR003593">
    <property type="entry name" value="AAA+_ATPase"/>
</dbReference>
<organism evidence="3 4">
    <name type="scientific">Succiniclasticum ruminis DSM 9236</name>
    <dbReference type="NCBI Taxonomy" id="1123323"/>
    <lineage>
        <taxon>Bacteria</taxon>
        <taxon>Bacillati</taxon>
        <taxon>Bacillota</taxon>
        <taxon>Negativicutes</taxon>
        <taxon>Acidaminococcales</taxon>
        <taxon>Acidaminococcaceae</taxon>
        <taxon>Succiniclasticum</taxon>
    </lineage>
</organism>
<dbReference type="Gene3D" id="1.10.8.60">
    <property type="match status" value="1"/>
</dbReference>
<dbReference type="GO" id="GO:0016887">
    <property type="term" value="F:ATP hydrolysis activity"/>
    <property type="evidence" value="ECO:0007669"/>
    <property type="project" value="InterPro"/>
</dbReference>
<evidence type="ECO:0000256" key="1">
    <source>
        <dbReference type="SAM" id="MobiDB-lite"/>
    </source>
</evidence>
<dbReference type="GO" id="GO:0005524">
    <property type="term" value="F:ATP binding"/>
    <property type="evidence" value="ECO:0007669"/>
    <property type="project" value="UniProtKB-KW"/>
</dbReference>
<dbReference type="AlphaFoldDB" id="A0A1I2A2R0"/>
<keyword evidence="3" id="KW-0547">Nucleotide-binding</keyword>
<dbReference type="Gene3D" id="3.40.50.300">
    <property type="entry name" value="P-loop containing nucleotide triphosphate hydrolases"/>
    <property type="match status" value="1"/>
</dbReference>
<proteinExistence type="predicted"/>
<dbReference type="InterPro" id="IPR050052">
    <property type="entry name" value="ATP-dep_Clp_protease_ClpX"/>
</dbReference>
<sequence length="421" mass="47281">MEHYPYQSPKELEALIRKSIVGQDDGVRTVATALAAHLLRIEHNRIHPDDPIHKDNLLIIGPTGSGKTESIRTVIRECNLPIPVAVIATNTLTSSGYKGRNVETILVDLLQDAFRIINTDVEKYVGDISDDDEDEIRQRAGEVAVKLAGKGIIILDEADKIRIHPLDRREDSFFQRSIQQTLLKIIEGGTGFGEHPLTPRIDTTDILFIFSGAFIGLDEITKQRLHPKTEPETTLGFRPAPANPDPEPETATPETQENLTARDLIPTTEDLIEFGYIPELVGRITLRCRYNPITAETLYNILRESDISPAKEFQKMFRRTRNNLEYTNNALMEIARQAEKLQTGVRGLRNIIGDIAYPIYYELSGKTNQRVLITQRTVNGEAPATIRTFSCESEPPAGSPQPERRFTGRRDSLTRHGKKAT</sequence>
<feature type="region of interest" description="Disordered" evidence="1">
    <location>
        <begin position="225"/>
        <end position="256"/>
    </location>
</feature>
<dbReference type="GO" id="GO:0008233">
    <property type="term" value="F:peptidase activity"/>
    <property type="evidence" value="ECO:0007669"/>
    <property type="project" value="UniProtKB-KW"/>
</dbReference>
<keyword evidence="3" id="KW-0378">Hydrolase</keyword>
<evidence type="ECO:0000313" key="4">
    <source>
        <dbReference type="Proteomes" id="UP000198896"/>
    </source>
</evidence>
<protein>
    <submittedName>
        <fullName evidence="3">ATP-dependent Clp protease ATP-binding subunit ClpX</fullName>
    </submittedName>
</protein>
<dbReference type="InterPro" id="IPR027417">
    <property type="entry name" value="P-loop_NTPase"/>
</dbReference>
<dbReference type="PANTHER" id="PTHR48102">
    <property type="entry name" value="ATP-DEPENDENT CLP PROTEASE ATP-BINDING SUBUNIT CLPX-LIKE, MITOCHONDRIAL-RELATED"/>
    <property type="match status" value="1"/>
</dbReference>
<gene>
    <name evidence="3" type="ORF">SAMN05216245_10512</name>
</gene>
<feature type="domain" description="AAA+ ATPase" evidence="2">
    <location>
        <begin position="53"/>
        <end position="207"/>
    </location>
</feature>
<feature type="region of interest" description="Disordered" evidence="1">
    <location>
        <begin position="390"/>
        <end position="421"/>
    </location>
</feature>
<evidence type="ECO:0000313" key="3">
    <source>
        <dbReference type="EMBL" id="SFE37858.1"/>
    </source>
</evidence>
<dbReference type="Proteomes" id="UP000198896">
    <property type="component" value="Unassembled WGS sequence"/>
</dbReference>
<keyword evidence="3" id="KW-0067">ATP-binding</keyword>
<dbReference type="SUPFAM" id="SSF52540">
    <property type="entry name" value="P-loop containing nucleoside triphosphate hydrolases"/>
    <property type="match status" value="1"/>
</dbReference>
<feature type="compositionally biased region" description="Basic and acidic residues" evidence="1">
    <location>
        <begin position="402"/>
        <end position="414"/>
    </location>
</feature>
<dbReference type="InterPro" id="IPR003959">
    <property type="entry name" value="ATPase_AAA_core"/>
</dbReference>
<keyword evidence="4" id="KW-1185">Reference proteome</keyword>
<dbReference type="SMART" id="SM00382">
    <property type="entry name" value="AAA"/>
    <property type="match status" value="1"/>
</dbReference>
<dbReference type="PANTHER" id="PTHR48102:SF7">
    <property type="entry name" value="ATP-DEPENDENT CLP PROTEASE ATP-BINDING SUBUNIT CLPX-LIKE, MITOCHONDRIAL"/>
    <property type="match status" value="1"/>
</dbReference>